<dbReference type="EMBL" id="KQ459579">
    <property type="protein sequence ID" value="KPI99492.1"/>
    <property type="molecule type" value="Genomic_DNA"/>
</dbReference>
<evidence type="ECO:0000259" key="7">
    <source>
        <dbReference type="PROSITE" id="PS50850"/>
    </source>
</evidence>
<keyword evidence="9" id="KW-1185">Reference proteome</keyword>
<keyword evidence="3 6" id="KW-0812">Transmembrane</keyword>
<dbReference type="Pfam" id="PF07690">
    <property type="entry name" value="MFS_1"/>
    <property type="match status" value="1"/>
</dbReference>
<evidence type="ECO:0000256" key="4">
    <source>
        <dbReference type="ARBA" id="ARBA00022989"/>
    </source>
</evidence>
<feature type="transmembrane region" description="Helical" evidence="6">
    <location>
        <begin position="39"/>
        <end position="58"/>
    </location>
</feature>
<dbReference type="STRING" id="66420.A0A194Q1N6"/>
<dbReference type="Gene3D" id="1.20.1250.20">
    <property type="entry name" value="MFS general substrate transporter like domains"/>
    <property type="match status" value="1"/>
</dbReference>
<sequence length="493" mass="53737">MDGTKRELSSYKLKKMETDLEEALEVAGFGKYQYFHNTLMVVILASAMIEMIGCSFLLPSAACDLDLPDNLRGIMASIPNIGVILTAPLWGRAADNLGRRPILLLSTMFAGLFGFIASFMPTLLSFALCKLAGSIFLSCPTSLCYAYAGELIPRKKRDMTLLIFNALLMLSASLTPILAWSVLSNDWLGLKPWRLLTMVYALPLFLSSLAVPWVQESPKYLVTKNKYDEALDVLKYIYAINTGCDKECFCVTTLKRSVDDSGKEIEVEVQNRGNSLLSLLRPPHLQWLALLGFLMFGLLSLLNGLYLFTPDTINKLLNPSNAAYGTICEIINLHVNTTNTKCSPNISRGTFEIMVYATLVYGALVLMLSFTPVSKKAQLVTMFLVVGAACINADLTTNRLMAGISMSALQVTALGLGPLTAYAVHLFPTNLRGTAVGAVLMFGRLGSVVGANAAGIFLARSCTATLYGFSAMLFLCAALSTLLPKDKQPRNDR</sequence>
<reference evidence="8 9" key="1">
    <citation type="journal article" date="2015" name="Nat. Commun.">
        <title>Outbred genome sequencing and CRISPR/Cas9 gene editing in butterflies.</title>
        <authorList>
            <person name="Li X."/>
            <person name="Fan D."/>
            <person name="Zhang W."/>
            <person name="Liu G."/>
            <person name="Zhang L."/>
            <person name="Zhao L."/>
            <person name="Fang X."/>
            <person name="Chen L."/>
            <person name="Dong Y."/>
            <person name="Chen Y."/>
            <person name="Ding Y."/>
            <person name="Zhao R."/>
            <person name="Feng M."/>
            <person name="Zhu Y."/>
            <person name="Feng Y."/>
            <person name="Jiang X."/>
            <person name="Zhu D."/>
            <person name="Xiang H."/>
            <person name="Feng X."/>
            <person name="Li S."/>
            <person name="Wang J."/>
            <person name="Zhang G."/>
            <person name="Kronforst M.R."/>
            <person name="Wang W."/>
        </authorList>
    </citation>
    <scope>NUCLEOTIDE SEQUENCE [LARGE SCALE GENOMIC DNA]</scope>
    <source>
        <strain evidence="8">Ya'a_city_454_Px</strain>
        <tissue evidence="8">Whole body</tissue>
    </source>
</reference>
<feature type="transmembrane region" description="Helical" evidence="6">
    <location>
        <begin position="125"/>
        <end position="148"/>
    </location>
</feature>
<dbReference type="GO" id="GO:0022857">
    <property type="term" value="F:transmembrane transporter activity"/>
    <property type="evidence" value="ECO:0007669"/>
    <property type="project" value="InterPro"/>
</dbReference>
<dbReference type="SUPFAM" id="SSF103473">
    <property type="entry name" value="MFS general substrate transporter"/>
    <property type="match status" value="1"/>
</dbReference>
<evidence type="ECO:0000256" key="1">
    <source>
        <dbReference type="ARBA" id="ARBA00004141"/>
    </source>
</evidence>
<dbReference type="InterPro" id="IPR011701">
    <property type="entry name" value="MFS"/>
</dbReference>
<dbReference type="Proteomes" id="UP000053268">
    <property type="component" value="Unassembled WGS sequence"/>
</dbReference>
<feature type="transmembrane region" description="Helical" evidence="6">
    <location>
        <begin position="195"/>
        <end position="214"/>
    </location>
</feature>
<evidence type="ECO:0000256" key="2">
    <source>
        <dbReference type="ARBA" id="ARBA00022448"/>
    </source>
</evidence>
<organism evidence="8 9">
    <name type="scientific">Papilio xuthus</name>
    <name type="common">Asian swallowtail butterfly</name>
    <dbReference type="NCBI Taxonomy" id="66420"/>
    <lineage>
        <taxon>Eukaryota</taxon>
        <taxon>Metazoa</taxon>
        <taxon>Ecdysozoa</taxon>
        <taxon>Arthropoda</taxon>
        <taxon>Hexapoda</taxon>
        <taxon>Insecta</taxon>
        <taxon>Pterygota</taxon>
        <taxon>Neoptera</taxon>
        <taxon>Endopterygota</taxon>
        <taxon>Lepidoptera</taxon>
        <taxon>Glossata</taxon>
        <taxon>Ditrysia</taxon>
        <taxon>Papilionoidea</taxon>
        <taxon>Papilionidae</taxon>
        <taxon>Papilioninae</taxon>
        <taxon>Papilio</taxon>
    </lineage>
</organism>
<feature type="transmembrane region" description="Helical" evidence="6">
    <location>
        <begin position="102"/>
        <end position="119"/>
    </location>
</feature>
<feature type="transmembrane region" description="Helical" evidence="6">
    <location>
        <begin position="287"/>
        <end position="308"/>
    </location>
</feature>
<dbReference type="PANTHER" id="PTHR23511:SF35">
    <property type="entry name" value="MAJOR FACILITATOR SUPERFAMILY (MFS) PROFILE DOMAIN-CONTAINING PROTEIN"/>
    <property type="match status" value="1"/>
</dbReference>
<feature type="domain" description="Major facilitator superfamily (MFS) profile" evidence="7">
    <location>
        <begin position="23"/>
        <end position="488"/>
    </location>
</feature>
<dbReference type="PROSITE" id="PS50850">
    <property type="entry name" value="MFS"/>
    <property type="match status" value="1"/>
</dbReference>
<keyword evidence="5 6" id="KW-0472">Membrane</keyword>
<evidence type="ECO:0000256" key="6">
    <source>
        <dbReference type="SAM" id="Phobius"/>
    </source>
</evidence>
<gene>
    <name evidence="8" type="ORF">RR46_03857</name>
</gene>
<protein>
    <submittedName>
        <fullName evidence="8">Synaptic vesicle glycoprotein 2B</fullName>
    </submittedName>
</protein>
<evidence type="ECO:0000313" key="9">
    <source>
        <dbReference type="Proteomes" id="UP000053268"/>
    </source>
</evidence>
<keyword evidence="2" id="KW-0813">Transport</keyword>
<feature type="transmembrane region" description="Helical" evidence="6">
    <location>
        <begin position="353"/>
        <end position="370"/>
    </location>
</feature>
<name>A0A194Q1N6_PAPXU</name>
<feature type="transmembrane region" description="Helical" evidence="6">
    <location>
        <begin position="70"/>
        <end position="90"/>
    </location>
</feature>
<dbReference type="PANTHER" id="PTHR23511">
    <property type="entry name" value="SYNAPTIC VESICLE GLYCOPROTEIN 2"/>
    <property type="match status" value="1"/>
</dbReference>
<comment type="subcellular location">
    <subcellularLocation>
        <location evidence="1">Membrane</location>
        <topology evidence="1">Multi-pass membrane protein</topology>
    </subcellularLocation>
</comment>
<proteinExistence type="predicted"/>
<feature type="transmembrane region" description="Helical" evidence="6">
    <location>
        <begin position="464"/>
        <end position="483"/>
    </location>
</feature>
<evidence type="ECO:0000256" key="5">
    <source>
        <dbReference type="ARBA" id="ARBA00023136"/>
    </source>
</evidence>
<accession>A0A194Q1N6</accession>
<dbReference type="AlphaFoldDB" id="A0A194Q1N6"/>
<dbReference type="InterPro" id="IPR020846">
    <property type="entry name" value="MFS_dom"/>
</dbReference>
<dbReference type="GO" id="GO:0016020">
    <property type="term" value="C:membrane"/>
    <property type="evidence" value="ECO:0007669"/>
    <property type="project" value="UniProtKB-SubCell"/>
</dbReference>
<evidence type="ECO:0000313" key="8">
    <source>
        <dbReference type="EMBL" id="KPI99492.1"/>
    </source>
</evidence>
<feature type="transmembrane region" description="Helical" evidence="6">
    <location>
        <begin position="436"/>
        <end position="458"/>
    </location>
</feature>
<feature type="transmembrane region" description="Helical" evidence="6">
    <location>
        <begin position="401"/>
        <end position="424"/>
    </location>
</feature>
<keyword evidence="4 6" id="KW-1133">Transmembrane helix</keyword>
<feature type="transmembrane region" description="Helical" evidence="6">
    <location>
        <begin position="160"/>
        <end position="183"/>
    </location>
</feature>
<evidence type="ECO:0000256" key="3">
    <source>
        <dbReference type="ARBA" id="ARBA00022692"/>
    </source>
</evidence>
<dbReference type="InterPro" id="IPR036259">
    <property type="entry name" value="MFS_trans_sf"/>
</dbReference>